<gene>
    <name evidence="1" type="ORF">UFOPK1767_00796</name>
</gene>
<reference evidence="1" key="1">
    <citation type="submission" date="2020-05" db="EMBL/GenBank/DDBJ databases">
        <authorList>
            <person name="Chiriac C."/>
            <person name="Salcher M."/>
            <person name="Ghai R."/>
            <person name="Kavagutti S V."/>
        </authorList>
    </citation>
    <scope>NUCLEOTIDE SEQUENCE</scope>
</reference>
<evidence type="ECO:0000313" key="1">
    <source>
        <dbReference type="EMBL" id="CAB4588332.1"/>
    </source>
</evidence>
<dbReference type="AlphaFoldDB" id="A0A6J6FHF2"/>
<sequence length="122" mass="13414">MLGADVVVSELQCFAETQFEHLLGTRRERDVAGRGCLALADDFLNLFANVVDRDGEFSKRLRGDAVALANKPEQDVLGSDVIVVELLCLFLGKHHDSTGPVGKSFKHLVISFTQVRGSLMRE</sequence>
<protein>
    <submittedName>
        <fullName evidence="1">Unannotated protein</fullName>
    </submittedName>
</protein>
<organism evidence="1">
    <name type="scientific">freshwater metagenome</name>
    <dbReference type="NCBI Taxonomy" id="449393"/>
    <lineage>
        <taxon>unclassified sequences</taxon>
        <taxon>metagenomes</taxon>
        <taxon>ecological metagenomes</taxon>
    </lineage>
</organism>
<dbReference type="EMBL" id="CAEZTZ010000108">
    <property type="protein sequence ID" value="CAB4588332.1"/>
    <property type="molecule type" value="Genomic_DNA"/>
</dbReference>
<name>A0A6J6FHF2_9ZZZZ</name>
<accession>A0A6J6FHF2</accession>
<proteinExistence type="predicted"/>